<dbReference type="CDD" id="cd14789">
    <property type="entry name" value="Tiki"/>
    <property type="match status" value="1"/>
</dbReference>
<keyword evidence="1" id="KW-0677">Repeat</keyword>
<protein>
    <recommendedName>
        <fullName evidence="2">SLH domain-containing protein</fullName>
    </recommendedName>
</protein>
<evidence type="ECO:0000313" key="4">
    <source>
        <dbReference type="Proteomes" id="UP000184442"/>
    </source>
</evidence>
<dbReference type="Pfam" id="PF00395">
    <property type="entry name" value="SLH"/>
    <property type="match status" value="1"/>
</dbReference>
<keyword evidence="4" id="KW-1185">Reference proteome</keyword>
<dbReference type="EMBL" id="FQZS01000007">
    <property type="protein sequence ID" value="SHI76055.1"/>
    <property type="molecule type" value="Genomic_DNA"/>
</dbReference>
<reference evidence="3 4" key="1">
    <citation type="submission" date="2016-11" db="EMBL/GenBank/DDBJ databases">
        <authorList>
            <person name="Jaros S."/>
            <person name="Januszkiewicz K."/>
            <person name="Wedrychowicz H."/>
        </authorList>
    </citation>
    <scope>NUCLEOTIDE SEQUENCE [LARGE SCALE GENOMIC DNA]</scope>
    <source>
        <strain evidence="3 4">DSM 19022</strain>
    </source>
</reference>
<sequence>MKKLKKLAASLIVFLLLFQLLQLPTINVWAIKNEIDKSDAPSNWAAEHVQMAKLYKLADESMFSNFHQNATRKDLAKIGIALYEKLTEKTTGNDEAILKAYELGLMQKYSDDKLEPEKPITRGEAILLLHNVIKSCEPEFNYEVDIDLKYKDVDSLEEPYLSAARYAVAKNLLKGTNESKLALADNCTRQELIILANKYYEFAIREGNKASKGLMWKISNGKNHLYVLGSIHIADISIYPFGRNIMEAYYKSDYLAVEANIVPSNEDIMYMLQKAFYQDGNSIDKNISEETYKKYTEFMDSYAGTLGIGPEAYNLFKPWYVTLLLPNLTLAQNSFDAALGIDMYFVNKAMGIKDIIEIEGIKFQVDMFDNFSPELQERLLISSLTEMETAKEDNNTTLESMKNMLTAWKKGDAAALEAILEISKQSDADKLSDEFVNKFWHDRDKHMADTIKKFLADENGKTYFVVVGAGHLVGDKGVIKILENDGYDIEQILN</sequence>
<dbReference type="Pfam" id="PF01963">
    <property type="entry name" value="TraB_PrgY_gumN"/>
    <property type="match status" value="1"/>
</dbReference>
<dbReference type="InterPro" id="IPR001119">
    <property type="entry name" value="SLH_dom"/>
</dbReference>
<dbReference type="Proteomes" id="UP000184442">
    <property type="component" value="Unassembled WGS sequence"/>
</dbReference>
<organism evidence="3 4">
    <name type="scientific">Lutispora thermophila DSM 19022</name>
    <dbReference type="NCBI Taxonomy" id="1122184"/>
    <lineage>
        <taxon>Bacteria</taxon>
        <taxon>Bacillati</taxon>
        <taxon>Bacillota</taxon>
        <taxon>Clostridia</taxon>
        <taxon>Lutisporales</taxon>
        <taxon>Lutisporaceae</taxon>
        <taxon>Lutispora</taxon>
    </lineage>
</organism>
<accession>A0A1M6DSA2</accession>
<dbReference type="RefSeq" id="WP_073025389.1">
    <property type="nucleotide sequence ID" value="NZ_FQZS01000007.1"/>
</dbReference>
<dbReference type="AlphaFoldDB" id="A0A1M6DSA2"/>
<evidence type="ECO:0000313" key="3">
    <source>
        <dbReference type="EMBL" id="SHI76055.1"/>
    </source>
</evidence>
<feature type="domain" description="SLH" evidence="2">
    <location>
        <begin position="80"/>
        <end position="143"/>
    </location>
</feature>
<evidence type="ECO:0000256" key="1">
    <source>
        <dbReference type="ARBA" id="ARBA00022737"/>
    </source>
</evidence>
<dbReference type="PROSITE" id="PS51272">
    <property type="entry name" value="SLH"/>
    <property type="match status" value="1"/>
</dbReference>
<dbReference type="InterPro" id="IPR047111">
    <property type="entry name" value="YbaP-like"/>
</dbReference>
<evidence type="ECO:0000259" key="2">
    <source>
        <dbReference type="PROSITE" id="PS51272"/>
    </source>
</evidence>
<dbReference type="PANTHER" id="PTHR40590:SF1">
    <property type="entry name" value="CYTOPLASMIC PROTEIN"/>
    <property type="match status" value="1"/>
</dbReference>
<dbReference type="PANTHER" id="PTHR40590">
    <property type="entry name" value="CYTOPLASMIC PROTEIN-RELATED"/>
    <property type="match status" value="1"/>
</dbReference>
<dbReference type="InterPro" id="IPR002816">
    <property type="entry name" value="TraB/PrgY/GumN_fam"/>
</dbReference>
<gene>
    <name evidence="3" type="ORF">SAMN02745176_01260</name>
</gene>
<dbReference type="OrthoDB" id="357294at2"/>
<dbReference type="STRING" id="1122184.SAMN02745176_01260"/>
<name>A0A1M6DSA2_9FIRM</name>
<proteinExistence type="predicted"/>